<dbReference type="InterPro" id="IPR008579">
    <property type="entry name" value="UGlyAH_Cupin_dom"/>
</dbReference>
<dbReference type="Pfam" id="PF05899">
    <property type="entry name" value="Cupin_3"/>
    <property type="match status" value="1"/>
</dbReference>
<dbReference type="EMBL" id="LJRC01000151">
    <property type="protein sequence ID" value="KPY36226.1"/>
    <property type="molecule type" value="Genomic_DNA"/>
</dbReference>
<dbReference type="CDD" id="cd02227">
    <property type="entry name" value="cupin_TM1112-like"/>
    <property type="match status" value="1"/>
</dbReference>
<dbReference type="PATRIC" id="fig|251707.3.peg.2328"/>
<organism evidence="3 4">
    <name type="scientific">Pseudomonas syringae pv. primulae</name>
    <dbReference type="NCBI Taxonomy" id="251707"/>
    <lineage>
        <taxon>Bacteria</taxon>
        <taxon>Pseudomonadati</taxon>
        <taxon>Pseudomonadota</taxon>
        <taxon>Gammaproteobacteria</taxon>
        <taxon>Pseudomonadales</taxon>
        <taxon>Pseudomonadaceae</taxon>
        <taxon>Pseudomonas</taxon>
    </lineage>
</organism>
<comment type="caution">
    <text evidence="3">The sequence shown here is derived from an EMBL/GenBank/DDBJ whole genome shotgun (WGS) entry which is preliminary data.</text>
</comment>
<dbReference type="AlphaFoldDB" id="A0A0Q0DBP2"/>
<sequence length="159" mass="18092">MRPFVDFIKRSDDSKRGHYCPPRRSNPSHQPIGHATMSIESIVDFSEASTAAEHYRPAPEKVFKGDPQQTIYNHYNSPCGQMNAGVWQGEIGQWQVNYTEHEYCEIVQGVSVLRDDQGRAKTLRAGDRFVIPAGFKGTWEVLEACRKIYVVFEATDINK</sequence>
<reference evidence="3 4" key="1">
    <citation type="submission" date="2015-09" db="EMBL/GenBank/DDBJ databases">
        <title>Genome announcement of multiple Pseudomonas syringae strains.</title>
        <authorList>
            <person name="Thakur S."/>
            <person name="Wang P.W."/>
            <person name="Gong Y."/>
            <person name="Weir B.S."/>
            <person name="Guttman D.S."/>
        </authorList>
    </citation>
    <scope>NUCLEOTIDE SEQUENCE [LARGE SCALE GENOMIC DNA]</scope>
    <source>
        <strain evidence="3 4">ICMP3956</strain>
    </source>
</reference>
<dbReference type="SUPFAM" id="SSF51182">
    <property type="entry name" value="RmlC-like cupins"/>
    <property type="match status" value="1"/>
</dbReference>
<dbReference type="PANTHER" id="PTHR40943">
    <property type="entry name" value="CYTOPLASMIC PROTEIN-RELATED"/>
    <property type="match status" value="1"/>
</dbReference>
<dbReference type="Proteomes" id="UP000050562">
    <property type="component" value="Unassembled WGS sequence"/>
</dbReference>
<evidence type="ECO:0000256" key="1">
    <source>
        <dbReference type="SAM" id="MobiDB-lite"/>
    </source>
</evidence>
<evidence type="ECO:0000313" key="4">
    <source>
        <dbReference type="Proteomes" id="UP000050562"/>
    </source>
</evidence>
<protein>
    <submittedName>
        <fullName evidence="3">Transcriptional regulator</fullName>
    </submittedName>
</protein>
<name>A0A0Q0DBP2_9PSED</name>
<accession>A0A0Q0DBP2</accession>
<evidence type="ECO:0000313" key="3">
    <source>
        <dbReference type="EMBL" id="KPY36226.1"/>
    </source>
</evidence>
<dbReference type="Gene3D" id="2.60.120.10">
    <property type="entry name" value="Jelly Rolls"/>
    <property type="match status" value="1"/>
</dbReference>
<dbReference type="InterPro" id="IPR011051">
    <property type="entry name" value="RmlC_Cupin_sf"/>
</dbReference>
<evidence type="ECO:0000259" key="2">
    <source>
        <dbReference type="Pfam" id="PF05899"/>
    </source>
</evidence>
<dbReference type="InterPro" id="IPR014710">
    <property type="entry name" value="RmlC-like_jellyroll"/>
</dbReference>
<proteinExistence type="predicted"/>
<feature type="domain" description="(S)-ureidoglycine aminohydrolase cupin" evidence="2">
    <location>
        <begin position="77"/>
        <end position="149"/>
    </location>
</feature>
<feature type="region of interest" description="Disordered" evidence="1">
    <location>
        <begin position="12"/>
        <end position="33"/>
    </location>
</feature>
<gene>
    <name evidence="3" type="ORF">ALO52_04615</name>
</gene>
<dbReference type="PANTHER" id="PTHR40943:SF2">
    <property type="entry name" value="(S)-UREIDOGLYCINE AMINOHYDROLASE CUPIN DOMAIN-CONTAINING PROTEIN"/>
    <property type="match status" value="1"/>
</dbReference>